<accession>E0XR99</accession>
<evidence type="ECO:0000313" key="1">
    <source>
        <dbReference type="EMBL" id="ADI16940.1"/>
    </source>
</evidence>
<name>E0XR99_9BACT</name>
<proteinExistence type="predicted"/>
<dbReference type="EMBL" id="GU474850">
    <property type="protein sequence ID" value="ADI16940.1"/>
    <property type="molecule type" value="Genomic_DNA"/>
</dbReference>
<dbReference type="AlphaFoldDB" id="E0XR99"/>
<protein>
    <submittedName>
        <fullName evidence="1">Uncharacterized protein</fullName>
    </submittedName>
</protein>
<sequence>MPAYSLLSPPAVLTDQPSTVNRTLVYHLLLNPNLRYYTF</sequence>
<organism evidence="1">
    <name type="scientific">uncultured Fidelibacterota bacterium HF0010_18O13</name>
    <dbReference type="NCBI Taxonomy" id="710789"/>
    <lineage>
        <taxon>Bacteria</taxon>
        <taxon>Pseudomonadati</taxon>
        <taxon>Fidelibacterota</taxon>
        <taxon>environmental samples</taxon>
    </lineage>
</organism>
<reference evidence="1" key="1">
    <citation type="journal article" date="2011" name="Environ. Microbiol.">
        <title>Time-series analyses of Monterey Bay coastal microbial picoplankton using a 'genome proxy' microarray.</title>
        <authorList>
            <person name="Rich V.I."/>
            <person name="Pham V.D."/>
            <person name="Eppley J."/>
            <person name="Shi Y."/>
            <person name="DeLong E.F."/>
        </authorList>
    </citation>
    <scope>NUCLEOTIDE SEQUENCE</scope>
</reference>